<dbReference type="NCBIfam" id="TIGR01857">
    <property type="entry name" value="FGAM-synthase"/>
    <property type="match status" value="1"/>
</dbReference>
<keyword evidence="6 12" id="KW-0547">Nucleotide-binding</keyword>
<dbReference type="Pfam" id="PF02843">
    <property type="entry name" value="GARS_C"/>
    <property type="match status" value="1"/>
</dbReference>
<dbReference type="SUPFAM" id="SSF56042">
    <property type="entry name" value="PurM C-terminal domain-like"/>
    <property type="match status" value="2"/>
</dbReference>
<dbReference type="GO" id="GO:0005737">
    <property type="term" value="C:cytoplasm"/>
    <property type="evidence" value="ECO:0007669"/>
    <property type="project" value="TreeGrafter"/>
</dbReference>
<dbReference type="CDD" id="cd02203">
    <property type="entry name" value="PurL_repeat1"/>
    <property type="match status" value="1"/>
</dbReference>
<comment type="similarity">
    <text evidence="11">Belongs to the GARS family.</text>
</comment>
<dbReference type="Gene3D" id="3.30.1490.20">
    <property type="entry name" value="ATP-grasp fold, A domain"/>
    <property type="match status" value="1"/>
</dbReference>
<keyword evidence="7 11" id="KW-0658">Purine biosynthesis</keyword>
<dbReference type="STRING" id="386415.NT01CX_2418"/>
<evidence type="ECO:0000256" key="2">
    <source>
        <dbReference type="ARBA" id="ARBA00005174"/>
    </source>
</evidence>
<evidence type="ECO:0000256" key="9">
    <source>
        <dbReference type="ARBA" id="ARBA00022842"/>
    </source>
</evidence>
<dbReference type="InterPro" id="IPR000115">
    <property type="entry name" value="PRibGlycinamide_synth"/>
</dbReference>
<dbReference type="CDD" id="cd01740">
    <property type="entry name" value="GATase1_FGAR_AT"/>
    <property type="match status" value="1"/>
</dbReference>
<evidence type="ECO:0000256" key="5">
    <source>
        <dbReference type="ARBA" id="ARBA00022723"/>
    </source>
</evidence>
<dbReference type="Pfam" id="PF13507">
    <property type="entry name" value="GATase_5"/>
    <property type="match status" value="1"/>
</dbReference>
<dbReference type="InterPro" id="IPR036676">
    <property type="entry name" value="PurM-like_C_sf"/>
</dbReference>
<evidence type="ECO:0000313" key="15">
    <source>
        <dbReference type="Proteomes" id="UP000008220"/>
    </source>
</evidence>
<dbReference type="PANTHER" id="PTHR10099:SF1">
    <property type="entry name" value="PHOSPHORIBOSYLFORMYLGLYCINAMIDINE SYNTHASE"/>
    <property type="match status" value="1"/>
</dbReference>
<dbReference type="FunFam" id="3.30.1330.10:FF:000013">
    <property type="entry name" value="Phosphoribosylformylglycinamidine synthase"/>
    <property type="match status" value="1"/>
</dbReference>
<accession>A0Q1I9</accession>
<dbReference type="EC" id="6.3.4.13" evidence="3 11"/>
<keyword evidence="9" id="KW-0460">Magnesium</keyword>
<dbReference type="FunFam" id="3.90.600.10:FF:000001">
    <property type="entry name" value="Trifunctional purine biosynthetic protein adenosine-3"/>
    <property type="match status" value="1"/>
</dbReference>
<dbReference type="Gene3D" id="3.30.1330.10">
    <property type="entry name" value="PurM-like, N-terminal domain"/>
    <property type="match status" value="2"/>
</dbReference>
<dbReference type="GO" id="GO:0005524">
    <property type="term" value="F:ATP binding"/>
    <property type="evidence" value="ECO:0007669"/>
    <property type="project" value="UniProtKB-UniRule"/>
</dbReference>
<dbReference type="InterPro" id="IPR036921">
    <property type="entry name" value="PurM-like_N_sf"/>
</dbReference>
<dbReference type="InterPro" id="IPR016185">
    <property type="entry name" value="PreATP-grasp_dom_sf"/>
</dbReference>
<dbReference type="eggNOG" id="COG0046">
    <property type="taxonomic scope" value="Bacteria"/>
</dbReference>
<dbReference type="Gene3D" id="3.90.650.10">
    <property type="entry name" value="PurM-like C-terminal domain"/>
    <property type="match status" value="2"/>
</dbReference>
<comment type="catalytic activity">
    <reaction evidence="11">
        <text>5-phospho-beta-D-ribosylamine + glycine + ATP = N(1)-(5-phospho-beta-D-ribosyl)glycinamide + ADP + phosphate + H(+)</text>
        <dbReference type="Rhea" id="RHEA:17453"/>
        <dbReference type="ChEBI" id="CHEBI:15378"/>
        <dbReference type="ChEBI" id="CHEBI:30616"/>
        <dbReference type="ChEBI" id="CHEBI:43474"/>
        <dbReference type="ChEBI" id="CHEBI:57305"/>
        <dbReference type="ChEBI" id="CHEBI:58681"/>
        <dbReference type="ChEBI" id="CHEBI:143788"/>
        <dbReference type="ChEBI" id="CHEBI:456216"/>
        <dbReference type="EC" id="6.3.4.13"/>
    </reaction>
</comment>
<evidence type="ECO:0000256" key="10">
    <source>
        <dbReference type="ARBA" id="ARBA00023211"/>
    </source>
</evidence>
<dbReference type="FunFam" id="3.40.50.20:FF:000006">
    <property type="entry name" value="Phosphoribosylamine--glycine ligase, chloroplastic"/>
    <property type="match status" value="1"/>
</dbReference>
<dbReference type="InterPro" id="IPR020560">
    <property type="entry name" value="PRibGlycinamide_synth_C-dom"/>
</dbReference>
<dbReference type="Gene3D" id="3.40.50.880">
    <property type="match status" value="1"/>
</dbReference>
<dbReference type="GO" id="GO:0009113">
    <property type="term" value="P:purine nucleobase biosynthetic process"/>
    <property type="evidence" value="ECO:0007669"/>
    <property type="project" value="InterPro"/>
</dbReference>
<evidence type="ECO:0000313" key="14">
    <source>
        <dbReference type="EMBL" id="ABK61951.1"/>
    </source>
</evidence>
<evidence type="ECO:0000256" key="11">
    <source>
        <dbReference type="HAMAP-Rule" id="MF_00138"/>
    </source>
</evidence>
<dbReference type="InterPro" id="IPR011054">
    <property type="entry name" value="Rudment_hybrid_motif"/>
</dbReference>
<dbReference type="EMBL" id="CP000382">
    <property type="protein sequence ID" value="ABK61951.1"/>
    <property type="molecule type" value="Genomic_DNA"/>
</dbReference>
<evidence type="ECO:0000256" key="6">
    <source>
        <dbReference type="ARBA" id="ARBA00022741"/>
    </source>
</evidence>
<evidence type="ECO:0000256" key="1">
    <source>
        <dbReference type="ARBA" id="ARBA00001936"/>
    </source>
</evidence>
<dbReference type="Pfam" id="PF02844">
    <property type="entry name" value="GARS_N"/>
    <property type="match status" value="1"/>
</dbReference>
<dbReference type="SUPFAM" id="SSF52440">
    <property type="entry name" value="PreATP-grasp domain"/>
    <property type="match status" value="1"/>
</dbReference>
<comment type="pathway">
    <text evidence="2 11">Purine metabolism; IMP biosynthesis via de novo pathway; N(1)-(5-phospho-D-ribosyl)glycinamide from 5-phospho-alpha-D-ribose 1-diphosphate: step 2/2.</text>
</comment>
<proteinExistence type="inferred from homology"/>
<dbReference type="Gene3D" id="3.90.600.10">
    <property type="entry name" value="Phosphoribosylglycinamide synthetase, C-terminal domain"/>
    <property type="match status" value="1"/>
</dbReference>
<feature type="domain" description="ATP-grasp" evidence="13">
    <location>
        <begin position="107"/>
        <end position="313"/>
    </location>
</feature>
<dbReference type="Gene3D" id="3.40.50.20">
    <property type="match status" value="1"/>
</dbReference>
<dbReference type="KEGG" id="cno:NT01CX_2418"/>
<keyword evidence="8 12" id="KW-0067">ATP-binding</keyword>
<keyword evidence="15" id="KW-1185">Reference proteome</keyword>
<protein>
    <recommendedName>
        <fullName evidence="3 11">Phosphoribosylamine--glycine ligase</fullName>
        <ecNumber evidence="3 11">6.3.4.13</ecNumber>
    </recommendedName>
    <alternativeName>
        <fullName evidence="11">GARS</fullName>
    </alternativeName>
    <alternativeName>
        <fullName evidence="11">Glycinamide ribonucleotide synthetase</fullName>
    </alternativeName>
    <alternativeName>
        <fullName evidence="11">Phosphoribosylglycinamide synthetase</fullName>
    </alternativeName>
</protein>
<dbReference type="PANTHER" id="PTHR10099">
    <property type="entry name" value="PHOSPHORIBOSYLFORMYLGLYCINAMIDINE SYNTHASE"/>
    <property type="match status" value="1"/>
</dbReference>
<dbReference type="SUPFAM" id="SSF55326">
    <property type="entry name" value="PurM N-terminal domain-like"/>
    <property type="match status" value="2"/>
</dbReference>
<evidence type="ECO:0000256" key="4">
    <source>
        <dbReference type="ARBA" id="ARBA00022598"/>
    </source>
</evidence>
<dbReference type="Pfam" id="PF18072">
    <property type="entry name" value="FGAR-AT_linker"/>
    <property type="match status" value="1"/>
</dbReference>
<dbReference type="InterPro" id="IPR020562">
    <property type="entry name" value="PRibGlycinamide_synth_N"/>
</dbReference>
<dbReference type="InterPro" id="IPR010141">
    <property type="entry name" value="FGAM_synthase"/>
</dbReference>
<keyword evidence="5" id="KW-0479">Metal-binding</keyword>
<dbReference type="InterPro" id="IPR020561">
    <property type="entry name" value="PRibGlycinamid_synth_ATP-grasp"/>
</dbReference>
<dbReference type="UniPathway" id="UPA00074">
    <property type="reaction ID" value="UER00125"/>
</dbReference>
<dbReference type="Pfam" id="PF02769">
    <property type="entry name" value="AIRS_C"/>
    <property type="match status" value="1"/>
</dbReference>
<dbReference type="RefSeq" id="WP_011722485.1">
    <property type="nucleotide sequence ID" value="NC_008593.1"/>
</dbReference>
<evidence type="ECO:0000256" key="8">
    <source>
        <dbReference type="ARBA" id="ARBA00022840"/>
    </source>
</evidence>
<evidence type="ECO:0000259" key="13">
    <source>
        <dbReference type="PROSITE" id="PS50975"/>
    </source>
</evidence>
<dbReference type="InterPro" id="IPR029062">
    <property type="entry name" value="Class_I_gatase-like"/>
</dbReference>
<dbReference type="NCBIfam" id="TIGR00877">
    <property type="entry name" value="purD"/>
    <property type="match status" value="1"/>
</dbReference>
<dbReference type="PROSITE" id="PS50975">
    <property type="entry name" value="ATP_GRASP"/>
    <property type="match status" value="1"/>
</dbReference>
<comment type="cofactor">
    <cofactor evidence="1">
        <name>Mn(2+)</name>
        <dbReference type="ChEBI" id="CHEBI:29035"/>
    </cofactor>
</comment>
<dbReference type="InterPro" id="IPR013815">
    <property type="entry name" value="ATP_grasp_subdomain_1"/>
</dbReference>
<name>A0Q1I9_CLONN</name>
<dbReference type="HAMAP" id="MF_00138">
    <property type="entry name" value="GARS"/>
    <property type="match status" value="1"/>
</dbReference>
<keyword evidence="4 11" id="KW-0436">Ligase</keyword>
<keyword evidence="10" id="KW-0464">Manganese</keyword>
<dbReference type="SUPFAM" id="SSF51246">
    <property type="entry name" value="Rudiment single hybrid motif"/>
    <property type="match status" value="1"/>
</dbReference>
<dbReference type="SMART" id="SM01209">
    <property type="entry name" value="GARS_A"/>
    <property type="match status" value="1"/>
</dbReference>
<dbReference type="Proteomes" id="UP000008220">
    <property type="component" value="Chromosome"/>
</dbReference>
<dbReference type="Pfam" id="PF01071">
    <property type="entry name" value="GARS_A"/>
    <property type="match status" value="1"/>
</dbReference>
<dbReference type="SUPFAM" id="SSF56059">
    <property type="entry name" value="Glutathione synthetase ATP-binding domain-like"/>
    <property type="match status" value="1"/>
</dbReference>
<dbReference type="GO" id="GO:0006189">
    <property type="term" value="P:'de novo' IMP biosynthetic process"/>
    <property type="evidence" value="ECO:0007669"/>
    <property type="project" value="UniProtKB-UniRule"/>
</dbReference>
<dbReference type="InterPro" id="IPR010918">
    <property type="entry name" value="PurM-like_C_dom"/>
</dbReference>
<dbReference type="SMART" id="SM01210">
    <property type="entry name" value="GARS_C"/>
    <property type="match status" value="1"/>
</dbReference>
<dbReference type="SUPFAM" id="SSF52317">
    <property type="entry name" value="Class I glutamine amidotransferase-like"/>
    <property type="match status" value="1"/>
</dbReference>
<evidence type="ECO:0000256" key="3">
    <source>
        <dbReference type="ARBA" id="ARBA00013255"/>
    </source>
</evidence>
<dbReference type="InterPro" id="IPR041609">
    <property type="entry name" value="PurL_linker"/>
</dbReference>
<dbReference type="CDD" id="cd02204">
    <property type="entry name" value="PurL_repeat2"/>
    <property type="match status" value="1"/>
</dbReference>
<sequence length="1664" mass="186105">MKVLVIGSGGREHAIVWKVSQSALVDKIYCAPGNGGTAKEDKCENISLEGIDSLLNFAKKENIDLTIVGPEAPLVEGIVDKFKESDLKIFGPSKEAAKLEGSKSFSKEFMKKYGVKTAQYEVFEDIKSATEYLETCNYPTVIKADGLAAGKGVVICKTRDEAKKALEDFMLHDIFKGAGLKVVIEEFLEGVEASILSVTDGETIIPFISSKDHKQIFDGDKGPNTGGMGVIVPNFYCTDEVLNEFNEEILKPTLEGIKKENMDYTGTIFFGIMITKNGVYLLEYNVRMGDPETQGVLTLMESDYTELMLKAIDRKLCDYEIKWKDGHVCCVTAVSKGYPGSYEKGFEIKGLEKSDSKVFIAGAKEENGKLLTNGGRVLNVVAFGKTLNDAKKKAYKDIEKIDFEGMYYRHDIGNKKVKRIFVEKKPTFNVEAEGLLKEIKENLNIKNIDNLRILNRYDVSGISDKEYDEAKKIIFAEPVVDFVYDEDMEVKNDDKIFAVEYLPGQYDQRADSAAQCIQILTQNEKPIVKCAKVIIINGNVSEDEINRIKEYYINSVDSRETSLKKPITINMEWEKPKDVEVLHGFIDKNEEELKCFWKTQGLAMSFEDLKFCREYFKNTEKRNPTITEIKVIDTYWSDHCRHTTFETKIEDVKFEEGEYILPIKKAYDKYLNSRKYVYENREKDISLMDLAVIGMKELRKEGLLDDLEVSDEINACSIECDVDVDGKDEKYLIMFKNETHNHPTEIEPFGGAATCLGGAIRDPLSGRSYVYGAMRITGSADPRKKISETLNGKLPQRQITIKAANGYSSYGNQIGLATGYVKEVYDEDFVAKRMEIGAVLGATPKENVRREKPVEGDSIILVGGRTGRDGCGGATGSSKEHDENSILTCGAEVQKGNPPTERKLQRLFRNPKASKLIKKCNDFGAGGVSVAIGELSDGLLINLDLVSKKYEGLDGTELAISESQERMAVLVKNKDAEKFIKLAQEENLEAIEVAKVTSNNRLTMSWRGKNIVDISRDFLDTNGVKQRIDIVVKNPDSHGYFKEKKCENIKTKWIETLKDLNVCSQRGLMEKFDSSIGAGTVFMPYGGKYYKSPIESMCFKVPVLNGETKTGTIMAYGYNPKIGKWSPFHGAMYAVIESVTKVVAAGGNYKNIRLTFQEYFEKLGQDSAKWGKPFAALLGAFLVQKELKIPAIGGKDSMSGTFKDINVPPTLVSFAVDTVNTDKVISPEFKKKGSRVVLIKTPKDKYNIPNFEELKKNYEVVHKLINEGMVYASHTVTNGGIIEAVSKMTFGNKIGINFSQNVKYEELLNEDYGSIILEIDNKVKLKEEFKDVNYTLIGFTQGASLIKIGDEEIEIDELIKVWENPLEKVFPTKVEAIDKKIPLKLYDNKSILSPSIKIPKPNVYIPVFPGTNCEYDLKKAFERAGAMTNLNVFRNLTPKDVEESVDAMVENINKSQIVMLPGGFSAGDEPDGSGKFIQAVFRNPKVKEAVMELLNKRDGLILGICNGFQVLIKLGLLPYGEIRDLDENSPTLTYNSIGRHMSKMVETKIVSNKSPWFNNVNLGDIHSIAVSHGEGRFACSDEVARRLMQNGQIATQYVDFNGNPTYDIEFNPNGSVYAVEGITSPDGRILGKMGHSERIGNNVYKNILGEKDQKLFEAGVRYFK</sequence>
<reference evidence="14 15" key="1">
    <citation type="journal article" date="2006" name="Nat. Biotechnol.">
        <title>The genome and transcriptomes of the anti-tumor agent Clostridium novyi-NT.</title>
        <authorList>
            <person name="Bettegowda C."/>
            <person name="Huang X."/>
            <person name="Lin J."/>
            <person name="Cheong I."/>
            <person name="Kohli M."/>
            <person name="Szabo S.A."/>
            <person name="Zhang X."/>
            <person name="Diaz L.A. Jr."/>
            <person name="Velculescu V.E."/>
            <person name="Parmigiani G."/>
            <person name="Kinzler K.W."/>
            <person name="Vogelstein B."/>
            <person name="Zhou S."/>
        </authorList>
    </citation>
    <scope>NUCLEOTIDE SEQUENCE [LARGE SCALE GENOMIC DNA]</scope>
    <source>
        <strain evidence="14 15">NT</strain>
    </source>
</reference>
<dbReference type="HOGENOM" id="CLU_003100_2_0_9"/>
<dbReference type="InterPro" id="IPR037123">
    <property type="entry name" value="PRibGlycinamide_synth_C_sf"/>
</dbReference>
<gene>
    <name evidence="11" type="primary">purD</name>
    <name evidence="14" type="ordered locus">NT01CX_2418</name>
</gene>
<dbReference type="eggNOG" id="COG0047">
    <property type="taxonomic scope" value="Bacteria"/>
</dbReference>
<evidence type="ECO:0000256" key="7">
    <source>
        <dbReference type="ARBA" id="ARBA00022755"/>
    </source>
</evidence>
<evidence type="ECO:0000256" key="12">
    <source>
        <dbReference type="PROSITE-ProRule" id="PRU00409"/>
    </source>
</evidence>
<dbReference type="PROSITE" id="PS51273">
    <property type="entry name" value="GATASE_TYPE_1"/>
    <property type="match status" value="1"/>
</dbReference>
<dbReference type="SMART" id="SM01211">
    <property type="entry name" value="GATase_5"/>
    <property type="match status" value="1"/>
</dbReference>
<dbReference type="eggNOG" id="COG0151">
    <property type="taxonomic scope" value="Bacteria"/>
</dbReference>
<dbReference type="GO" id="GO:0004637">
    <property type="term" value="F:phosphoribosylamine-glycine ligase activity"/>
    <property type="evidence" value="ECO:0007669"/>
    <property type="project" value="UniProtKB-UniRule"/>
</dbReference>
<organism evidence="14 15">
    <name type="scientific">Clostridium novyi (strain NT)</name>
    <dbReference type="NCBI Taxonomy" id="386415"/>
    <lineage>
        <taxon>Bacteria</taxon>
        <taxon>Bacillati</taxon>
        <taxon>Bacillota</taxon>
        <taxon>Clostridia</taxon>
        <taxon>Eubacteriales</taxon>
        <taxon>Clostridiaceae</taxon>
        <taxon>Clostridium</taxon>
    </lineage>
</organism>
<dbReference type="GO" id="GO:0046872">
    <property type="term" value="F:metal ion binding"/>
    <property type="evidence" value="ECO:0007669"/>
    <property type="project" value="UniProtKB-KW"/>
</dbReference>
<dbReference type="InterPro" id="IPR011761">
    <property type="entry name" value="ATP-grasp"/>
</dbReference>
<dbReference type="GO" id="GO:0004642">
    <property type="term" value="F:phosphoribosylformylglycinamidine synthase activity"/>
    <property type="evidence" value="ECO:0007669"/>
    <property type="project" value="TreeGrafter"/>
</dbReference>
<dbReference type="Gene3D" id="3.30.470.20">
    <property type="entry name" value="ATP-grasp fold, B domain"/>
    <property type="match status" value="1"/>
</dbReference>